<name>A0A9D3YQW8_DREPO</name>
<proteinExistence type="predicted"/>
<dbReference type="AlphaFoldDB" id="A0A9D3YQW8"/>
<dbReference type="EMBL" id="JAIWYP010000015">
    <property type="protein sequence ID" value="KAH3705382.1"/>
    <property type="molecule type" value="Genomic_DNA"/>
</dbReference>
<dbReference type="Proteomes" id="UP000828390">
    <property type="component" value="Unassembled WGS sequence"/>
</dbReference>
<keyword evidence="3" id="KW-1185">Reference proteome</keyword>
<sequence length="143" mass="16487">MSEVQRTQLLLSMSACSEMNSAMHEFSGQTYETSPEHKECSKSRLQRDNQNRATFKDFPQEHNPFLHEQCLRNIQTGALAEKNVNMDDALSIGQNIIKEMEERNVLPYCFMRTNQVVTLGSKNNLKVEQVMKFLLIHSSCSRD</sequence>
<reference evidence="2" key="2">
    <citation type="submission" date="2020-11" db="EMBL/GenBank/DDBJ databases">
        <authorList>
            <person name="McCartney M.A."/>
            <person name="Auch B."/>
            <person name="Kono T."/>
            <person name="Mallez S."/>
            <person name="Becker A."/>
            <person name="Gohl D.M."/>
            <person name="Silverstein K.A.T."/>
            <person name="Koren S."/>
            <person name="Bechman K.B."/>
            <person name="Herman A."/>
            <person name="Abrahante J.E."/>
            <person name="Garbe J."/>
        </authorList>
    </citation>
    <scope>NUCLEOTIDE SEQUENCE</scope>
    <source>
        <strain evidence="2">Duluth1</strain>
        <tissue evidence="2">Whole animal</tissue>
    </source>
</reference>
<gene>
    <name evidence="2" type="ORF">DPMN_080452</name>
</gene>
<organism evidence="2 3">
    <name type="scientific">Dreissena polymorpha</name>
    <name type="common">Zebra mussel</name>
    <name type="synonym">Mytilus polymorpha</name>
    <dbReference type="NCBI Taxonomy" id="45954"/>
    <lineage>
        <taxon>Eukaryota</taxon>
        <taxon>Metazoa</taxon>
        <taxon>Spiralia</taxon>
        <taxon>Lophotrochozoa</taxon>
        <taxon>Mollusca</taxon>
        <taxon>Bivalvia</taxon>
        <taxon>Autobranchia</taxon>
        <taxon>Heteroconchia</taxon>
        <taxon>Euheterodonta</taxon>
        <taxon>Imparidentia</taxon>
        <taxon>Neoheterodontei</taxon>
        <taxon>Myida</taxon>
        <taxon>Dreissenoidea</taxon>
        <taxon>Dreissenidae</taxon>
        <taxon>Dreissena</taxon>
    </lineage>
</organism>
<feature type="region of interest" description="Disordered" evidence="1">
    <location>
        <begin position="26"/>
        <end position="46"/>
    </location>
</feature>
<evidence type="ECO:0000256" key="1">
    <source>
        <dbReference type="SAM" id="MobiDB-lite"/>
    </source>
</evidence>
<feature type="compositionally biased region" description="Basic and acidic residues" evidence="1">
    <location>
        <begin position="34"/>
        <end position="46"/>
    </location>
</feature>
<reference evidence="2" key="1">
    <citation type="journal article" date="2019" name="bioRxiv">
        <title>The Genome of the Zebra Mussel, Dreissena polymorpha: A Resource for Invasive Species Research.</title>
        <authorList>
            <person name="McCartney M.A."/>
            <person name="Auch B."/>
            <person name="Kono T."/>
            <person name="Mallez S."/>
            <person name="Zhang Y."/>
            <person name="Obille A."/>
            <person name="Becker A."/>
            <person name="Abrahante J.E."/>
            <person name="Garbe J."/>
            <person name="Badalamenti J.P."/>
            <person name="Herman A."/>
            <person name="Mangelson H."/>
            <person name="Liachko I."/>
            <person name="Sullivan S."/>
            <person name="Sone E.D."/>
            <person name="Koren S."/>
            <person name="Silverstein K.A.T."/>
            <person name="Beckman K.B."/>
            <person name="Gohl D.M."/>
        </authorList>
    </citation>
    <scope>NUCLEOTIDE SEQUENCE</scope>
    <source>
        <strain evidence="2">Duluth1</strain>
        <tissue evidence="2">Whole animal</tissue>
    </source>
</reference>
<comment type="caution">
    <text evidence="2">The sequence shown here is derived from an EMBL/GenBank/DDBJ whole genome shotgun (WGS) entry which is preliminary data.</text>
</comment>
<evidence type="ECO:0000313" key="3">
    <source>
        <dbReference type="Proteomes" id="UP000828390"/>
    </source>
</evidence>
<protein>
    <submittedName>
        <fullName evidence="2">Uncharacterized protein</fullName>
    </submittedName>
</protein>
<accession>A0A9D3YQW8</accession>
<evidence type="ECO:0000313" key="2">
    <source>
        <dbReference type="EMBL" id="KAH3705382.1"/>
    </source>
</evidence>